<feature type="transmembrane region" description="Helical" evidence="8">
    <location>
        <begin position="150"/>
        <end position="173"/>
    </location>
</feature>
<dbReference type="GO" id="GO:0005886">
    <property type="term" value="C:plasma membrane"/>
    <property type="evidence" value="ECO:0007669"/>
    <property type="project" value="UniProtKB-SubCell"/>
</dbReference>
<gene>
    <name evidence="10" type="ORF">WR164_11740</name>
</gene>
<reference evidence="10" key="1">
    <citation type="submission" date="2022-07" db="EMBL/GenBank/DDBJ databases">
        <authorList>
            <person name="Kouya T."/>
            <person name="Ishiyama Y."/>
        </authorList>
    </citation>
    <scope>NUCLEOTIDE SEQUENCE</scope>
    <source>
        <strain evidence="10">WR16-4</strain>
    </source>
</reference>
<feature type="transmembrane region" description="Helical" evidence="8">
    <location>
        <begin position="394"/>
        <end position="413"/>
    </location>
</feature>
<dbReference type="Gene3D" id="1.20.1250.20">
    <property type="entry name" value="MFS general substrate transporter like domains"/>
    <property type="match status" value="1"/>
</dbReference>
<dbReference type="GO" id="GO:1904680">
    <property type="term" value="F:peptide transmembrane transporter activity"/>
    <property type="evidence" value="ECO:0007669"/>
    <property type="project" value="InterPro"/>
</dbReference>
<feature type="transmembrane region" description="Helical" evidence="8">
    <location>
        <begin position="250"/>
        <end position="274"/>
    </location>
</feature>
<feature type="domain" description="Major facilitator superfamily (MFS) profile" evidence="9">
    <location>
        <begin position="1"/>
        <end position="205"/>
    </location>
</feature>
<evidence type="ECO:0000256" key="5">
    <source>
        <dbReference type="ARBA" id="ARBA00022692"/>
    </source>
</evidence>
<keyword evidence="6 8" id="KW-1133">Transmembrane helix</keyword>
<evidence type="ECO:0000259" key="9">
    <source>
        <dbReference type="PROSITE" id="PS50850"/>
    </source>
</evidence>
<keyword evidence="4" id="KW-1003">Cell membrane</keyword>
<evidence type="ECO:0000256" key="4">
    <source>
        <dbReference type="ARBA" id="ARBA00022475"/>
    </source>
</evidence>
<feature type="transmembrane region" description="Helical" evidence="8">
    <location>
        <begin position="224"/>
        <end position="244"/>
    </location>
</feature>
<feature type="transmembrane region" description="Helical" evidence="8">
    <location>
        <begin position="434"/>
        <end position="456"/>
    </location>
</feature>
<evidence type="ECO:0000256" key="2">
    <source>
        <dbReference type="ARBA" id="ARBA00005982"/>
    </source>
</evidence>
<dbReference type="GO" id="GO:0015833">
    <property type="term" value="P:peptide transport"/>
    <property type="evidence" value="ECO:0007669"/>
    <property type="project" value="InterPro"/>
</dbReference>
<dbReference type="NCBIfam" id="TIGR00924">
    <property type="entry name" value="yjdL_sub1_fam"/>
    <property type="match status" value="1"/>
</dbReference>
<keyword evidence="7 8" id="KW-0472">Membrane</keyword>
<dbReference type="PANTHER" id="PTHR23517">
    <property type="entry name" value="RESISTANCE PROTEIN MDTM, PUTATIVE-RELATED-RELATED"/>
    <property type="match status" value="1"/>
</dbReference>
<comment type="subcellular location">
    <subcellularLocation>
        <location evidence="1">Cell membrane</location>
        <topology evidence="1">Multi-pass membrane protein</topology>
    </subcellularLocation>
</comment>
<comment type="similarity">
    <text evidence="2">Belongs to the major facilitator superfamily. Proton-dependent oligopeptide transporter (POT/PTR) (TC 2.A.17) family.</text>
</comment>
<evidence type="ECO:0000256" key="8">
    <source>
        <dbReference type="SAM" id="Phobius"/>
    </source>
</evidence>
<dbReference type="EMBL" id="BRPL01000002">
    <property type="protein sequence ID" value="GLB47195.1"/>
    <property type="molecule type" value="Genomic_DNA"/>
</dbReference>
<feature type="transmembrane region" description="Helical" evidence="8">
    <location>
        <begin position="179"/>
        <end position="199"/>
    </location>
</feature>
<dbReference type="InterPro" id="IPR020846">
    <property type="entry name" value="MFS_dom"/>
</dbReference>
<feature type="transmembrane region" description="Helical" evidence="8">
    <location>
        <begin position="335"/>
        <end position="354"/>
    </location>
</feature>
<dbReference type="Pfam" id="PF00854">
    <property type="entry name" value="PTR2"/>
    <property type="match status" value="1"/>
</dbReference>
<feature type="transmembrane region" description="Helical" evidence="8">
    <location>
        <begin position="60"/>
        <end position="80"/>
    </location>
</feature>
<dbReference type="SUPFAM" id="SSF103473">
    <property type="entry name" value="MFS general substrate transporter"/>
    <property type="match status" value="1"/>
</dbReference>
<feature type="transmembrane region" description="Helical" evidence="8">
    <location>
        <begin position="92"/>
        <end position="110"/>
    </location>
</feature>
<dbReference type="PROSITE" id="PS50850">
    <property type="entry name" value="MFS"/>
    <property type="match status" value="1"/>
</dbReference>
<protein>
    <submittedName>
        <fullName evidence="10">MFS transporter</fullName>
    </submittedName>
</protein>
<evidence type="ECO:0000256" key="1">
    <source>
        <dbReference type="ARBA" id="ARBA00004651"/>
    </source>
</evidence>
<reference evidence="10" key="2">
    <citation type="journal article" date="2023" name="PLoS ONE">
        <title>Philodulcilactobacillus myokoensis gen. nov., sp. nov., a fructophilic, acidophilic, and agar-phobic lactic acid bacterium isolated from fermented vegetable extracts.</title>
        <authorList>
            <person name="Kouya T."/>
            <person name="Ishiyama Y."/>
            <person name="Ohashi S."/>
            <person name="Kumakubo R."/>
            <person name="Yamazaki T."/>
            <person name="Otaki T."/>
        </authorList>
    </citation>
    <scope>NUCLEOTIDE SEQUENCE</scope>
    <source>
        <strain evidence="10">WR16-4</strain>
    </source>
</reference>
<evidence type="ECO:0000256" key="7">
    <source>
        <dbReference type="ARBA" id="ARBA00023136"/>
    </source>
</evidence>
<organism evidence="10 11">
    <name type="scientific">Philodulcilactobacillus myokoensis</name>
    <dbReference type="NCBI Taxonomy" id="2929573"/>
    <lineage>
        <taxon>Bacteria</taxon>
        <taxon>Bacillati</taxon>
        <taxon>Bacillota</taxon>
        <taxon>Bacilli</taxon>
        <taxon>Lactobacillales</taxon>
        <taxon>Lactobacillaceae</taxon>
        <taxon>Philodulcilactobacillus</taxon>
    </lineage>
</organism>
<evidence type="ECO:0000313" key="10">
    <source>
        <dbReference type="EMBL" id="GLB47195.1"/>
    </source>
</evidence>
<dbReference type="AlphaFoldDB" id="A0A9W6ESV9"/>
<feature type="transmembrane region" description="Helical" evidence="8">
    <location>
        <begin position="462"/>
        <end position="481"/>
    </location>
</feature>
<proteinExistence type="inferred from homology"/>
<feature type="transmembrane region" description="Helical" evidence="8">
    <location>
        <begin position="31"/>
        <end position="48"/>
    </location>
</feature>
<dbReference type="InterPro" id="IPR036259">
    <property type="entry name" value="MFS_trans_sf"/>
</dbReference>
<dbReference type="CDD" id="cd17346">
    <property type="entry name" value="MFS_DtpA_like"/>
    <property type="match status" value="1"/>
</dbReference>
<feature type="transmembrane region" description="Helical" evidence="8">
    <location>
        <begin position="116"/>
        <end position="138"/>
    </location>
</feature>
<dbReference type="RefSeq" id="WP_286136654.1">
    <property type="nucleotide sequence ID" value="NZ_BRPL01000002.1"/>
</dbReference>
<accession>A0A9W6ESV9</accession>
<dbReference type="Proteomes" id="UP001144204">
    <property type="component" value="Unassembled WGS sequence"/>
</dbReference>
<keyword evidence="3" id="KW-0813">Transport</keyword>
<evidence type="ECO:0000256" key="6">
    <source>
        <dbReference type="ARBA" id="ARBA00022989"/>
    </source>
</evidence>
<feature type="transmembrane region" description="Helical" evidence="8">
    <location>
        <begin position="366"/>
        <end position="388"/>
    </location>
</feature>
<name>A0A9W6ESV9_9LACO</name>
<evidence type="ECO:0000313" key="11">
    <source>
        <dbReference type="Proteomes" id="UP001144204"/>
    </source>
</evidence>
<dbReference type="InterPro" id="IPR005279">
    <property type="entry name" value="Dipep/tripep_permease"/>
</dbReference>
<keyword evidence="5 8" id="KW-0812">Transmembrane</keyword>
<dbReference type="PANTHER" id="PTHR23517:SF15">
    <property type="entry name" value="PROTON-DEPENDENT OLIGOPEPTIDE FAMILY TRANSPORT PROTEIN"/>
    <property type="match status" value="1"/>
</dbReference>
<dbReference type="InterPro" id="IPR050171">
    <property type="entry name" value="MFS_Transporters"/>
</dbReference>
<sequence length="485" mass="54274">MGRYFGHLKNAFLGQPKGLSTLSYTEMWSRFSYYGMRAIILFYMYYSLAKGGLGFSQGTAASIMSIYGSLVYLSYIIGGYVSDRMLGSQKSVFYGAILILFGNLLLSFPLGVKTLFLSMVLIIMGTGLFGPNITNIVGNLYDSSGFQREIGFTIFVFSTNVGAFFAPIIVGGLGMRINFHFGFLLSAIAMLIGLIQYYFSNKNNFNGDNLYPTNPIEPQDVKKIIFKTILFLIGFVLIISLMIVMNELNIKNLITLSSIFVIAVPIIYFIVMLLSNKISKQEHRNLLKYIPFFIVAVIFWGIEEQGSVILALFAQNQTDNHILGFTLPASVYQSLNPLFFILYTPFFIMVWNKMNQNKRKANAAHMFSYGMIFTGLSFLWMVIPLLLFGLSSKISPFWLIGSWAIIEIGEMLISPIGLSITTELSPKAYKSQMLALWFLADAAGQAINSQIIKLYSVNEVAYFAWIGIIVIAVGILLPIVVKKNN</sequence>
<evidence type="ECO:0000256" key="3">
    <source>
        <dbReference type="ARBA" id="ARBA00022448"/>
    </source>
</evidence>
<dbReference type="InterPro" id="IPR000109">
    <property type="entry name" value="POT_fam"/>
</dbReference>
<keyword evidence="11" id="KW-1185">Reference proteome</keyword>
<comment type="caution">
    <text evidence="10">The sequence shown here is derived from an EMBL/GenBank/DDBJ whole genome shotgun (WGS) entry which is preliminary data.</text>
</comment>